<dbReference type="Proteomes" id="UP001163823">
    <property type="component" value="Chromosome 6"/>
</dbReference>
<protein>
    <submittedName>
        <fullName evidence="1">Uncharacterized protein</fullName>
    </submittedName>
</protein>
<gene>
    <name evidence="1" type="ORF">O6P43_014575</name>
</gene>
<dbReference type="AlphaFoldDB" id="A0AAD7LUZ0"/>
<sequence>MKNHLVMELMEAQCSGLLDMLLAETVTKMDIFKLLSSLPSDSQTRYFCDDLFYEDDSIPKRIANYVLNGFYFLVLEIFRGLLDCSNYVKRPLVCGWVGKFSEEVVEVVSTADLQRRLDAQSFISVRHILLAVIDRTTVDAVKQLVIIALVICFSQCAEVPPYGIYLSAWKLANKHGSAKVRIEHLAVAAVREGASLGISMCYAVSSDENAVKFLNEYCEIQPESDYDDMDSFDELSICEPVEEYASRCLDVNFFNGSGDMRVSVDLGKGSQASKVLVEQ</sequence>
<dbReference type="KEGG" id="qsa:O6P43_014575"/>
<name>A0AAD7LUZ0_QUISA</name>
<keyword evidence="2" id="KW-1185">Reference proteome</keyword>
<reference evidence="1" key="1">
    <citation type="journal article" date="2023" name="Science">
        <title>Elucidation of the pathway for biosynthesis of saponin adjuvants from the soapbark tree.</title>
        <authorList>
            <person name="Reed J."/>
            <person name="Orme A."/>
            <person name="El-Demerdash A."/>
            <person name="Owen C."/>
            <person name="Martin L.B.B."/>
            <person name="Misra R.C."/>
            <person name="Kikuchi S."/>
            <person name="Rejzek M."/>
            <person name="Martin A.C."/>
            <person name="Harkess A."/>
            <person name="Leebens-Mack J."/>
            <person name="Louveau T."/>
            <person name="Stephenson M.J."/>
            <person name="Osbourn A."/>
        </authorList>
    </citation>
    <scope>NUCLEOTIDE SEQUENCE</scope>
    <source>
        <strain evidence="1">S10</strain>
    </source>
</reference>
<organism evidence="1 2">
    <name type="scientific">Quillaja saponaria</name>
    <name type="common">Soap bark tree</name>
    <dbReference type="NCBI Taxonomy" id="32244"/>
    <lineage>
        <taxon>Eukaryota</taxon>
        <taxon>Viridiplantae</taxon>
        <taxon>Streptophyta</taxon>
        <taxon>Embryophyta</taxon>
        <taxon>Tracheophyta</taxon>
        <taxon>Spermatophyta</taxon>
        <taxon>Magnoliopsida</taxon>
        <taxon>eudicotyledons</taxon>
        <taxon>Gunneridae</taxon>
        <taxon>Pentapetalae</taxon>
        <taxon>rosids</taxon>
        <taxon>fabids</taxon>
        <taxon>Fabales</taxon>
        <taxon>Quillajaceae</taxon>
        <taxon>Quillaja</taxon>
    </lineage>
</organism>
<comment type="caution">
    <text evidence="1">The sequence shown here is derived from an EMBL/GenBank/DDBJ whole genome shotgun (WGS) entry which is preliminary data.</text>
</comment>
<evidence type="ECO:0000313" key="1">
    <source>
        <dbReference type="EMBL" id="KAJ7964824.1"/>
    </source>
</evidence>
<dbReference type="EMBL" id="JARAOO010000006">
    <property type="protein sequence ID" value="KAJ7964824.1"/>
    <property type="molecule type" value="Genomic_DNA"/>
</dbReference>
<proteinExistence type="predicted"/>
<accession>A0AAD7LUZ0</accession>
<evidence type="ECO:0000313" key="2">
    <source>
        <dbReference type="Proteomes" id="UP001163823"/>
    </source>
</evidence>